<evidence type="ECO:0000256" key="1">
    <source>
        <dbReference type="ARBA" id="ARBA00006295"/>
    </source>
</evidence>
<dbReference type="GO" id="GO:0005694">
    <property type="term" value="C:chromosome"/>
    <property type="evidence" value="ECO:0007669"/>
    <property type="project" value="TreeGrafter"/>
</dbReference>
<name>A0A562I0B6_9GAMM</name>
<comment type="similarity">
    <text evidence="1">Belongs to the ParB family.</text>
</comment>
<reference evidence="7 8" key="1">
    <citation type="submission" date="2019-07" db="EMBL/GenBank/DDBJ databases">
        <title>Genomic Encyclopedia of Type Strains, Phase I: the one thousand microbial genomes (KMG-I) project.</title>
        <authorList>
            <person name="Kyrpides N."/>
        </authorList>
    </citation>
    <scope>NUCLEOTIDE SEQUENCE [LARGE SCALE GENOMIC DNA]</scope>
    <source>
        <strain evidence="7 8">DSM 375</strain>
    </source>
</reference>
<evidence type="ECO:0000256" key="2">
    <source>
        <dbReference type="ARBA" id="ARBA00022372"/>
    </source>
</evidence>
<evidence type="ECO:0000256" key="4">
    <source>
        <dbReference type="ARBA" id="ARBA00023125"/>
    </source>
</evidence>
<sequence length="292" mass="32170">MAIRKRGLGRGLDALLGGSLPGATEEGVSAPVSDQGELHHLPLDLVQRGRYQPRRDMDPVALEELAQSIRAQGVMQPIVVRPVASGRYEIIAGERRWRASQQAGLDKIPALVREVPDDLAIAMALIENIQREDLNPIEEAIALQRLQHEFHLTQQQVADAVGKSRVSISNLMRLMALPEEVKIMLAHGDLEMGHARALLGLPDERQIEGARHVVARGLSVRQTEALVRQWLKEANPTAKSAADDPDISRLEQRLAECLGAPVQIRHTAKGKGQLVIRYNSLDELQGVLAHIR</sequence>
<dbReference type="SUPFAM" id="SSF109709">
    <property type="entry name" value="KorB DNA-binding domain-like"/>
    <property type="match status" value="1"/>
</dbReference>
<dbReference type="PANTHER" id="PTHR33375:SF1">
    <property type="entry name" value="CHROMOSOME-PARTITIONING PROTEIN PARB-RELATED"/>
    <property type="match status" value="1"/>
</dbReference>
<dbReference type="InterPro" id="IPR057240">
    <property type="entry name" value="ParB_dimer_C"/>
</dbReference>
<dbReference type="InterPro" id="IPR050336">
    <property type="entry name" value="Chromosome_partition/occlusion"/>
</dbReference>
<dbReference type="InterPro" id="IPR036086">
    <property type="entry name" value="ParB/Sulfiredoxin_sf"/>
</dbReference>
<accession>A0A562I0B6</accession>
<feature type="domain" description="ParB-like N-terminal" evidence="6">
    <location>
        <begin position="39"/>
        <end position="129"/>
    </location>
</feature>
<evidence type="ECO:0000256" key="3">
    <source>
        <dbReference type="ARBA" id="ARBA00022829"/>
    </source>
</evidence>
<evidence type="ECO:0000313" key="8">
    <source>
        <dbReference type="Proteomes" id="UP000319627"/>
    </source>
</evidence>
<keyword evidence="3" id="KW-0159">Chromosome partition</keyword>
<dbReference type="GO" id="GO:0007059">
    <property type="term" value="P:chromosome segregation"/>
    <property type="evidence" value="ECO:0007669"/>
    <property type="project" value="UniProtKB-KW"/>
</dbReference>
<dbReference type="FunFam" id="1.10.10.2830:FF:000001">
    <property type="entry name" value="Chromosome partitioning protein ParB"/>
    <property type="match status" value="1"/>
</dbReference>
<dbReference type="CDD" id="cd16393">
    <property type="entry name" value="SPO0J_N"/>
    <property type="match status" value="1"/>
</dbReference>
<dbReference type="SUPFAM" id="SSF110849">
    <property type="entry name" value="ParB/Sulfiredoxin"/>
    <property type="match status" value="1"/>
</dbReference>
<keyword evidence="8" id="KW-1185">Reference proteome</keyword>
<dbReference type="NCBIfam" id="TIGR00180">
    <property type="entry name" value="parB_part"/>
    <property type="match status" value="1"/>
</dbReference>
<dbReference type="InterPro" id="IPR041468">
    <property type="entry name" value="HTH_ParB/Spo0J"/>
</dbReference>
<dbReference type="Pfam" id="PF23552">
    <property type="entry name" value="ParB_C"/>
    <property type="match status" value="1"/>
</dbReference>
<dbReference type="GO" id="GO:0003677">
    <property type="term" value="F:DNA binding"/>
    <property type="evidence" value="ECO:0007669"/>
    <property type="project" value="UniProtKB-KW"/>
</dbReference>
<dbReference type="Proteomes" id="UP000319627">
    <property type="component" value="Unassembled WGS sequence"/>
</dbReference>
<dbReference type="InterPro" id="IPR004437">
    <property type="entry name" value="ParB/RepB/Spo0J"/>
</dbReference>
<dbReference type="RefSeq" id="WP_144572602.1">
    <property type="nucleotide sequence ID" value="NZ_VLKG01000011.1"/>
</dbReference>
<dbReference type="Gene3D" id="3.90.1530.30">
    <property type="match status" value="1"/>
</dbReference>
<gene>
    <name evidence="7" type="ORF">LX59_02673</name>
</gene>
<dbReference type="Pfam" id="PF02195">
    <property type="entry name" value="ParB_N"/>
    <property type="match status" value="1"/>
</dbReference>
<dbReference type="OrthoDB" id="9802051at2"/>
<dbReference type="EMBL" id="VLKG01000011">
    <property type="protein sequence ID" value="TWH64266.1"/>
    <property type="molecule type" value="Genomic_DNA"/>
</dbReference>
<keyword evidence="4" id="KW-0238">DNA-binding</keyword>
<protein>
    <recommendedName>
        <fullName evidence="2">Probable chromosome-partitioning protein ParB</fullName>
    </recommendedName>
</protein>
<dbReference type="PANTHER" id="PTHR33375">
    <property type="entry name" value="CHROMOSOME-PARTITIONING PROTEIN PARB-RELATED"/>
    <property type="match status" value="1"/>
</dbReference>
<evidence type="ECO:0000313" key="7">
    <source>
        <dbReference type="EMBL" id="TWH64266.1"/>
    </source>
</evidence>
<dbReference type="GO" id="GO:0045881">
    <property type="term" value="P:positive regulation of sporulation resulting in formation of a cellular spore"/>
    <property type="evidence" value="ECO:0007669"/>
    <property type="project" value="TreeGrafter"/>
</dbReference>
<comment type="caution">
    <text evidence="7">The sequence shown here is derived from an EMBL/GenBank/DDBJ whole genome shotgun (WGS) entry which is preliminary data.</text>
</comment>
<dbReference type="Gene3D" id="1.10.10.2830">
    <property type="match status" value="1"/>
</dbReference>
<dbReference type="FunFam" id="3.90.1530.30:FF:000001">
    <property type="entry name" value="Chromosome partitioning protein ParB"/>
    <property type="match status" value="1"/>
</dbReference>
<dbReference type="InterPro" id="IPR003115">
    <property type="entry name" value="ParB_N"/>
</dbReference>
<dbReference type="AlphaFoldDB" id="A0A562I0B6"/>
<comment type="function">
    <text evidence="5">Involved in chromosome partition. Localize to both poles of the predivisional cell following completion of DNA replication. Binds to the DNA origin of replication.</text>
</comment>
<evidence type="ECO:0000256" key="5">
    <source>
        <dbReference type="ARBA" id="ARBA00025472"/>
    </source>
</evidence>
<dbReference type="SMART" id="SM00470">
    <property type="entry name" value="ParB"/>
    <property type="match status" value="1"/>
</dbReference>
<proteinExistence type="inferred from homology"/>
<dbReference type="Pfam" id="PF17762">
    <property type="entry name" value="HTH_ParB"/>
    <property type="match status" value="1"/>
</dbReference>
<evidence type="ECO:0000259" key="6">
    <source>
        <dbReference type="SMART" id="SM00470"/>
    </source>
</evidence>
<organism evidence="7 8">
    <name type="scientific">Azomonas agilis</name>
    <dbReference type="NCBI Taxonomy" id="116849"/>
    <lineage>
        <taxon>Bacteria</taxon>
        <taxon>Pseudomonadati</taxon>
        <taxon>Pseudomonadota</taxon>
        <taxon>Gammaproteobacteria</taxon>
        <taxon>Pseudomonadales</taxon>
        <taxon>Pseudomonadaceae</taxon>
        <taxon>Azomonas</taxon>
    </lineage>
</organism>